<dbReference type="AlphaFoldDB" id="A0A2N5M6F9"/>
<keyword evidence="4" id="KW-1185">Reference proteome</keyword>
<keyword evidence="1" id="KW-0413">Isomerase</keyword>
<dbReference type="OrthoDB" id="9804765at2"/>
<dbReference type="Proteomes" id="UP000234748">
    <property type="component" value="Unassembled WGS sequence"/>
</dbReference>
<dbReference type="Pfam" id="PF01361">
    <property type="entry name" value="Tautomerase"/>
    <property type="match status" value="1"/>
</dbReference>
<dbReference type="Gene3D" id="3.30.429.10">
    <property type="entry name" value="Macrophage Migration Inhibitory Factor"/>
    <property type="match status" value="1"/>
</dbReference>
<accession>A0A2N5M6F9</accession>
<protein>
    <submittedName>
        <fullName evidence="3">Tautomerase</fullName>
    </submittedName>
</protein>
<feature type="domain" description="4-oxalocrotonate tautomerase-like" evidence="2">
    <location>
        <begin position="2"/>
        <end position="59"/>
    </location>
</feature>
<dbReference type="GO" id="GO:0016853">
    <property type="term" value="F:isomerase activity"/>
    <property type="evidence" value="ECO:0007669"/>
    <property type="project" value="UniProtKB-KW"/>
</dbReference>
<evidence type="ECO:0000313" key="4">
    <source>
        <dbReference type="Proteomes" id="UP000234748"/>
    </source>
</evidence>
<dbReference type="NCBIfam" id="NF002571">
    <property type="entry name" value="PRK02220.1"/>
    <property type="match status" value="1"/>
</dbReference>
<dbReference type="EMBL" id="PGUY01000031">
    <property type="protein sequence ID" value="PLT29912.1"/>
    <property type="molecule type" value="Genomic_DNA"/>
</dbReference>
<evidence type="ECO:0000256" key="1">
    <source>
        <dbReference type="ARBA" id="ARBA00023235"/>
    </source>
</evidence>
<reference evidence="3 4" key="1">
    <citation type="submission" date="2017-11" db="EMBL/GenBank/DDBJ databases">
        <title>Comparitive Functional Genomics of Dry Heat Resistant strains isolated from the Viking Spacecraft.</title>
        <authorList>
            <person name="Seuylemezian A."/>
            <person name="Cooper K."/>
            <person name="Vaishampayan P."/>
        </authorList>
    </citation>
    <scope>NUCLEOTIDE SEQUENCE [LARGE SCALE GENOMIC DNA]</scope>
    <source>
        <strain evidence="3 4">V1-29</strain>
    </source>
</reference>
<dbReference type="SUPFAM" id="SSF55331">
    <property type="entry name" value="Tautomerase/MIF"/>
    <property type="match status" value="1"/>
</dbReference>
<comment type="caution">
    <text evidence="3">The sequence shown here is derived from an EMBL/GenBank/DDBJ whole genome shotgun (WGS) entry which is preliminary data.</text>
</comment>
<evidence type="ECO:0000259" key="2">
    <source>
        <dbReference type="Pfam" id="PF01361"/>
    </source>
</evidence>
<dbReference type="InterPro" id="IPR004370">
    <property type="entry name" value="4-OT-like_dom"/>
</dbReference>
<gene>
    <name evidence="3" type="ORF">CUU66_10285</name>
</gene>
<sequence length="63" mass="7034">MPIIQITLLEGRDQETIETCIRNVARTIQELLGAPLTSIRVIVNEVPKNRFAVGDTLKSEISE</sequence>
<evidence type="ECO:0000313" key="3">
    <source>
        <dbReference type="EMBL" id="PLT29912.1"/>
    </source>
</evidence>
<organism evidence="3 4">
    <name type="scientific">Peribacillus deserti</name>
    <dbReference type="NCBI Taxonomy" id="673318"/>
    <lineage>
        <taxon>Bacteria</taxon>
        <taxon>Bacillati</taxon>
        <taxon>Bacillota</taxon>
        <taxon>Bacilli</taxon>
        <taxon>Bacillales</taxon>
        <taxon>Bacillaceae</taxon>
        <taxon>Peribacillus</taxon>
    </lineage>
</organism>
<proteinExistence type="predicted"/>
<dbReference type="RefSeq" id="WP_101641745.1">
    <property type="nucleotide sequence ID" value="NZ_PGUY01000031.1"/>
</dbReference>
<dbReference type="InterPro" id="IPR014347">
    <property type="entry name" value="Tautomerase/MIF_sf"/>
</dbReference>
<name>A0A2N5M6F9_9BACI</name>